<dbReference type="EMBL" id="QJKJ01016548">
    <property type="protein sequence ID" value="RDX60828.1"/>
    <property type="molecule type" value="Genomic_DNA"/>
</dbReference>
<keyword evidence="5" id="KW-1185">Reference proteome</keyword>
<keyword evidence="1" id="KW-0611">Plant defense</keyword>
<dbReference type="SUPFAM" id="SSF52047">
    <property type="entry name" value="RNI-like"/>
    <property type="match status" value="1"/>
</dbReference>
<dbReference type="InterPro" id="IPR032675">
    <property type="entry name" value="LRR_dom_sf"/>
</dbReference>
<dbReference type="PANTHER" id="PTHR33463:SF136">
    <property type="entry name" value="NB-ARC DOMAIN-CONTAINING PROTEIN"/>
    <property type="match status" value="1"/>
</dbReference>
<dbReference type="InterPro" id="IPR057135">
    <property type="entry name" value="At4g27190-like_LRR"/>
</dbReference>
<evidence type="ECO:0000259" key="3">
    <source>
        <dbReference type="Pfam" id="PF23247"/>
    </source>
</evidence>
<name>A0A371E464_MUCPR</name>
<accession>A0A371E464</accession>
<evidence type="ECO:0000313" key="4">
    <source>
        <dbReference type="EMBL" id="RDX60828.1"/>
    </source>
</evidence>
<organism evidence="4 5">
    <name type="scientific">Mucuna pruriens</name>
    <name type="common">Velvet bean</name>
    <name type="synonym">Dolichos pruriens</name>
    <dbReference type="NCBI Taxonomy" id="157652"/>
    <lineage>
        <taxon>Eukaryota</taxon>
        <taxon>Viridiplantae</taxon>
        <taxon>Streptophyta</taxon>
        <taxon>Embryophyta</taxon>
        <taxon>Tracheophyta</taxon>
        <taxon>Spermatophyta</taxon>
        <taxon>Magnoliopsida</taxon>
        <taxon>eudicotyledons</taxon>
        <taxon>Gunneridae</taxon>
        <taxon>Pentapetalae</taxon>
        <taxon>rosids</taxon>
        <taxon>fabids</taxon>
        <taxon>Fabales</taxon>
        <taxon>Fabaceae</taxon>
        <taxon>Papilionoideae</taxon>
        <taxon>50 kb inversion clade</taxon>
        <taxon>NPAAA clade</taxon>
        <taxon>indigoferoid/millettioid clade</taxon>
        <taxon>Phaseoleae</taxon>
        <taxon>Mucuna</taxon>
    </lineage>
</organism>
<evidence type="ECO:0000313" key="5">
    <source>
        <dbReference type="Proteomes" id="UP000257109"/>
    </source>
</evidence>
<dbReference type="OrthoDB" id="1436238at2759"/>
<dbReference type="InterPro" id="IPR050905">
    <property type="entry name" value="Plant_NBS-LRR"/>
</dbReference>
<reference evidence="4" key="1">
    <citation type="submission" date="2018-05" db="EMBL/GenBank/DDBJ databases">
        <title>Draft genome of Mucuna pruriens seed.</title>
        <authorList>
            <person name="Nnadi N.E."/>
            <person name="Vos R."/>
            <person name="Hasami M.H."/>
            <person name="Devisetty U.K."/>
            <person name="Aguiy J.C."/>
        </authorList>
    </citation>
    <scope>NUCLEOTIDE SEQUENCE [LARGE SCALE GENOMIC DNA]</scope>
    <source>
        <strain evidence="4">JCA_2017</strain>
    </source>
</reference>
<sequence length="309" mass="35537">MVIPKLQYMNIGFDEAQKWLSSNTGKYCWHLLKELILYSVPNGELLYHFLNRMPNLEQLMLFYSGYELQELVVPIANIAPSPQDRLGAVLQLKELVLLESEINDLGFERHPVLQRLERLSLKCCHKLTNLAPRSISLTYLTYLEVSSCKGLQNLMTSSTAKSLIQLRTMKVTRCDCVKEIVTNERNEQDKVIEIVFSNLINLVLVKLVVLTSFCSHKNCEFKFPSLELLTVSKCPMMKTFTKSHTEAPKLQNIKLAVEGEEGEKRQLEGDLNATIQKLYEDEKKFQREEEAKENDNDLSAAATRKFDRD</sequence>
<dbReference type="PANTHER" id="PTHR33463">
    <property type="entry name" value="NB-ARC DOMAIN-CONTAINING PROTEIN-RELATED"/>
    <property type="match status" value="1"/>
</dbReference>
<protein>
    <recommendedName>
        <fullName evidence="3">Disease resistance protein At4g27190-like leucine-rich repeats domain-containing protein</fullName>
    </recommendedName>
</protein>
<feature type="compositionally biased region" description="Basic and acidic residues" evidence="2">
    <location>
        <begin position="286"/>
        <end position="295"/>
    </location>
</feature>
<dbReference type="Proteomes" id="UP000257109">
    <property type="component" value="Unassembled WGS sequence"/>
</dbReference>
<proteinExistence type="predicted"/>
<dbReference type="STRING" id="157652.A0A371E464"/>
<evidence type="ECO:0000256" key="2">
    <source>
        <dbReference type="SAM" id="MobiDB-lite"/>
    </source>
</evidence>
<feature type="region of interest" description="Disordered" evidence="2">
    <location>
        <begin position="286"/>
        <end position="309"/>
    </location>
</feature>
<evidence type="ECO:0000256" key="1">
    <source>
        <dbReference type="ARBA" id="ARBA00022821"/>
    </source>
</evidence>
<dbReference type="AlphaFoldDB" id="A0A371E464"/>
<feature type="non-terminal residue" evidence="4">
    <location>
        <position position="309"/>
    </location>
</feature>
<gene>
    <name evidence="4" type="ORF">CR513_60999</name>
</gene>
<comment type="caution">
    <text evidence="4">The sequence shown here is derived from an EMBL/GenBank/DDBJ whole genome shotgun (WGS) entry which is preliminary data.</text>
</comment>
<dbReference type="Pfam" id="PF23247">
    <property type="entry name" value="LRR_RPS2"/>
    <property type="match status" value="1"/>
</dbReference>
<dbReference type="Gene3D" id="3.80.10.10">
    <property type="entry name" value="Ribonuclease Inhibitor"/>
    <property type="match status" value="1"/>
</dbReference>
<feature type="domain" description="Disease resistance protein At4g27190-like leucine-rich repeats" evidence="3">
    <location>
        <begin position="133"/>
        <end position="244"/>
    </location>
</feature>